<organism evidence="2 3">
    <name type="scientific">Bacillus mycoides</name>
    <dbReference type="NCBI Taxonomy" id="1405"/>
    <lineage>
        <taxon>Bacteria</taxon>
        <taxon>Bacillati</taxon>
        <taxon>Bacillota</taxon>
        <taxon>Bacilli</taxon>
        <taxon>Bacillales</taxon>
        <taxon>Bacillaceae</taxon>
        <taxon>Bacillus</taxon>
        <taxon>Bacillus cereus group</taxon>
    </lineage>
</organism>
<dbReference type="InterPro" id="IPR016181">
    <property type="entry name" value="Acyl_CoA_acyltransferase"/>
</dbReference>
<dbReference type="SUPFAM" id="SSF55729">
    <property type="entry name" value="Acyl-CoA N-acyltransferases (Nat)"/>
    <property type="match status" value="1"/>
</dbReference>
<proteinExistence type="predicted"/>
<sequence length="166" mass="19142">MILIVFIYFINWTIDETFQLRKEEIFMIVEIVNNQQQLEDAYAIRQKVFIEEQQVDVEEEIDEHDKTATHFVLYDNSKPIGAGRFRIVDGVGKVERICVVATDRKAGSGKLIMNEIEKFAQSQGISKVKLNAQKHAIGFYENLGYESISEEFIDAGIPHRTMIKNL</sequence>
<protein>
    <recommendedName>
        <fullName evidence="1">N-acetyltransferase domain-containing protein</fullName>
    </recommendedName>
</protein>
<dbReference type="Pfam" id="PF13673">
    <property type="entry name" value="Acetyltransf_10"/>
    <property type="match status" value="1"/>
</dbReference>
<dbReference type="CDD" id="cd04301">
    <property type="entry name" value="NAT_SF"/>
    <property type="match status" value="1"/>
</dbReference>
<evidence type="ECO:0000313" key="2">
    <source>
        <dbReference type="EMBL" id="OFD92223.1"/>
    </source>
</evidence>
<evidence type="ECO:0000313" key="3">
    <source>
        <dbReference type="Proteomes" id="UP000175835"/>
    </source>
</evidence>
<feature type="domain" description="N-acetyltransferase" evidence="1">
    <location>
        <begin position="29"/>
        <end position="166"/>
    </location>
</feature>
<dbReference type="PROSITE" id="PS51186">
    <property type="entry name" value="GNAT"/>
    <property type="match status" value="1"/>
</dbReference>
<gene>
    <name evidence="2" type="ORF">BWGOE11_29670</name>
</gene>
<comment type="caution">
    <text evidence="2">The sequence shown here is derived from an EMBL/GenBank/DDBJ whole genome shotgun (WGS) entry which is preliminary data.</text>
</comment>
<dbReference type="GO" id="GO:0004343">
    <property type="term" value="F:glucosamine 6-phosphate N-acetyltransferase activity"/>
    <property type="evidence" value="ECO:0007669"/>
    <property type="project" value="TreeGrafter"/>
</dbReference>
<reference evidence="2 3" key="1">
    <citation type="submission" date="2016-05" db="EMBL/GenBank/DDBJ databases">
        <title>Bacillus thuringiensis and Bacillus weihenstephanensis as novel biocontrol agents of wilt causing Verticillium species.</title>
        <authorList>
            <person name="Hollensteiner J."/>
            <person name="Wemheuer F."/>
            <person name="Harting R."/>
            <person name="Kolarzyk A."/>
            <person name="Diaz-Valerio S."/>
            <person name="Poehlein A."/>
            <person name="Brzuszkiewicz E."/>
            <person name="Nesemann K."/>
            <person name="Braus-Stromeyer S."/>
            <person name="Braus G."/>
            <person name="Daniel R."/>
            <person name="Liesegang H."/>
        </authorList>
    </citation>
    <scope>NUCLEOTIDE SEQUENCE [LARGE SCALE GENOMIC DNA]</scope>
    <source>
        <strain evidence="2 3">GOE11</strain>
    </source>
</reference>
<dbReference type="Gene3D" id="3.40.630.30">
    <property type="match status" value="1"/>
</dbReference>
<accession>A0A1E8BM47</accession>
<dbReference type="PATRIC" id="fig|86662.23.peg.2904"/>
<dbReference type="AlphaFoldDB" id="A0A1E8BM47"/>
<dbReference type="InterPro" id="IPR000182">
    <property type="entry name" value="GNAT_dom"/>
</dbReference>
<dbReference type="InterPro" id="IPR039143">
    <property type="entry name" value="GNPNAT1-like"/>
</dbReference>
<name>A0A1E8BM47_BACMY</name>
<dbReference type="Proteomes" id="UP000175835">
    <property type="component" value="Unassembled WGS sequence"/>
</dbReference>
<dbReference type="PANTHER" id="PTHR13355:SF11">
    <property type="entry name" value="GLUCOSAMINE 6-PHOSPHATE N-ACETYLTRANSFERASE"/>
    <property type="match status" value="1"/>
</dbReference>
<dbReference type="PANTHER" id="PTHR13355">
    <property type="entry name" value="GLUCOSAMINE 6-PHOSPHATE N-ACETYLTRANSFERASE"/>
    <property type="match status" value="1"/>
</dbReference>
<evidence type="ECO:0000259" key="1">
    <source>
        <dbReference type="PROSITE" id="PS51186"/>
    </source>
</evidence>
<dbReference type="EMBL" id="LXLX01000034">
    <property type="protein sequence ID" value="OFD92223.1"/>
    <property type="molecule type" value="Genomic_DNA"/>
</dbReference>